<reference evidence="3" key="1">
    <citation type="submission" date="2022-09" db="EMBL/GenBank/DDBJ databases">
        <title>Novosphingobium sp. Nov., a polycyclic aromatic hydrocarbon-degrading bacterium isolated form mangrove sediments in HongKong.</title>
        <authorList>
            <person name="Hu Z."/>
        </authorList>
    </citation>
    <scope>NUCLEOTIDE SEQUENCE</scope>
    <source>
        <strain evidence="3">HK4-1</strain>
    </source>
</reference>
<gene>
    <name evidence="3" type="ORF">NZK81_06905</name>
</gene>
<dbReference type="EMBL" id="JANZXA010000003">
    <property type="protein sequence ID" value="MCT2399270.1"/>
    <property type="molecule type" value="Genomic_DNA"/>
</dbReference>
<keyword evidence="4" id="KW-1185">Reference proteome</keyword>
<dbReference type="InterPro" id="IPR007939">
    <property type="entry name" value="Cu-R_B_prcur"/>
</dbReference>
<dbReference type="Proteomes" id="UP001165583">
    <property type="component" value="Unassembled WGS sequence"/>
</dbReference>
<feature type="compositionally biased region" description="Low complexity" evidence="1">
    <location>
        <begin position="57"/>
        <end position="92"/>
    </location>
</feature>
<organism evidence="3 4">
    <name type="scientific">Novosphingobium mangrovi</name>
    <name type="common">ex Huang et al. 2023</name>
    <dbReference type="NCBI Taxonomy" id="2976432"/>
    <lineage>
        <taxon>Bacteria</taxon>
        <taxon>Pseudomonadati</taxon>
        <taxon>Pseudomonadota</taxon>
        <taxon>Alphaproteobacteria</taxon>
        <taxon>Sphingomonadales</taxon>
        <taxon>Sphingomonadaceae</taxon>
        <taxon>Novosphingobium</taxon>
    </lineage>
</organism>
<protein>
    <submittedName>
        <fullName evidence="3">Copper resistance protein B</fullName>
    </submittedName>
</protein>
<feature type="signal peptide" evidence="2">
    <location>
        <begin position="1"/>
        <end position="18"/>
    </location>
</feature>
<evidence type="ECO:0000313" key="4">
    <source>
        <dbReference type="Proteomes" id="UP001165583"/>
    </source>
</evidence>
<dbReference type="RefSeq" id="WP_260045227.1">
    <property type="nucleotide sequence ID" value="NZ_JANZXA010000003.1"/>
</dbReference>
<evidence type="ECO:0000256" key="2">
    <source>
        <dbReference type="SAM" id="SignalP"/>
    </source>
</evidence>
<feature type="chain" id="PRO_5047294306" evidence="2">
    <location>
        <begin position="19"/>
        <end position="324"/>
    </location>
</feature>
<feature type="region of interest" description="Disordered" evidence="1">
    <location>
        <begin position="22"/>
        <end position="92"/>
    </location>
</feature>
<comment type="caution">
    <text evidence="3">The sequence shown here is derived from an EMBL/GenBank/DDBJ whole genome shotgun (WGS) entry which is preliminary data.</text>
</comment>
<evidence type="ECO:0000313" key="3">
    <source>
        <dbReference type="EMBL" id="MCT2399270.1"/>
    </source>
</evidence>
<dbReference type="Pfam" id="PF05275">
    <property type="entry name" value="CopB"/>
    <property type="match status" value="1"/>
</dbReference>
<keyword evidence="2" id="KW-0732">Signal</keyword>
<sequence length="324" mass="34524">MKILLALPALVLAQPAWAQHTGHDMPMAEPASAPGAQAEDQPHHHETATPASDPHAGHAMPHTMTMPMPAAGTSAPSSETAPPPEAGSGPARAADAIWGADAMKASRAALARGMGAMMLSKAMVDRLEYRAHKGTDGYLWDAQGWYGGDVDKLWIKSEGEGAFGGKPEQAEGQALWSHAIGPWFDLQAGVRHDFAGPDRTHAVIGIQGLAPYRFEIDAAAFVSNKGDVTARIEAELDQRVTQRLILQPRAEVTLSAQDIPELGVGSGLDKAELGLRLRYEIAREFAPYIGVEHEWRAGGSADYARAAGDSTSRTSLVAGIRMWF</sequence>
<evidence type="ECO:0000256" key="1">
    <source>
        <dbReference type="SAM" id="MobiDB-lite"/>
    </source>
</evidence>
<accession>A0ABT2I388</accession>
<proteinExistence type="predicted"/>
<name>A0ABT2I388_9SPHN</name>